<dbReference type="AlphaFoldDB" id="A0A6G6WH70"/>
<keyword evidence="3" id="KW-1185">Reference proteome</keyword>
<gene>
    <name evidence="2" type="ORF">G5V58_18800</name>
</gene>
<feature type="region of interest" description="Disordered" evidence="1">
    <location>
        <begin position="135"/>
        <end position="156"/>
    </location>
</feature>
<dbReference type="RefSeq" id="WP_165236201.1">
    <property type="nucleotide sequence ID" value="NZ_CP049257.1"/>
</dbReference>
<dbReference type="KEGG" id="nano:G5V58_18800"/>
<accession>A0A6G6WH70</accession>
<evidence type="ECO:0000256" key="1">
    <source>
        <dbReference type="SAM" id="MobiDB-lite"/>
    </source>
</evidence>
<evidence type="ECO:0000313" key="3">
    <source>
        <dbReference type="Proteomes" id="UP000502996"/>
    </source>
</evidence>
<dbReference type="EMBL" id="CP049257">
    <property type="protein sequence ID" value="QIG44559.1"/>
    <property type="molecule type" value="Genomic_DNA"/>
</dbReference>
<dbReference type="InterPro" id="IPR046732">
    <property type="entry name" value="DUF6624"/>
</dbReference>
<reference evidence="2 3" key="1">
    <citation type="submission" date="2020-02" db="EMBL/GenBank/DDBJ databases">
        <title>Full genome sequence of Nocardioides sp. R-3366.</title>
        <authorList>
            <person name="Im W.-T."/>
        </authorList>
    </citation>
    <scope>NUCLEOTIDE SEQUENCE [LARGE SCALE GENOMIC DNA]</scope>
    <source>
        <strain evidence="2 3">R-3366</strain>
    </source>
</reference>
<dbReference type="Proteomes" id="UP000502996">
    <property type="component" value="Chromosome"/>
</dbReference>
<name>A0A6G6WH70_9ACTN</name>
<organism evidence="2 3">
    <name type="scientific">Nocardioides anomalus</name>
    <dbReference type="NCBI Taxonomy" id="2712223"/>
    <lineage>
        <taxon>Bacteria</taxon>
        <taxon>Bacillati</taxon>
        <taxon>Actinomycetota</taxon>
        <taxon>Actinomycetes</taxon>
        <taxon>Propionibacteriales</taxon>
        <taxon>Nocardioidaceae</taxon>
        <taxon>Nocardioides</taxon>
    </lineage>
</organism>
<dbReference type="Pfam" id="PF20329">
    <property type="entry name" value="DUF6624"/>
    <property type="match status" value="1"/>
</dbReference>
<evidence type="ECO:0000313" key="2">
    <source>
        <dbReference type="EMBL" id="QIG44559.1"/>
    </source>
</evidence>
<sequence>MPTATPLDAPVPTDDEQLRDELLDMLAADQLERTGGGLPPGTKLPPARDYDRAQRLRRIVEVRGWPTHDQVGKQGGTAAWLVAQHADFDVAFQQWALAQMTVALRAGQADRTEVAYLADRVAVNTGVPQVYGSQVRCRDGEPRPATPLKRPDDVDSLRHRAGMDPLATYYAELALMCSDEAAAGQEAGPG</sequence>
<proteinExistence type="predicted"/>
<protein>
    <submittedName>
        <fullName evidence="2">Uncharacterized protein</fullName>
    </submittedName>
</protein>